<evidence type="ECO:0000313" key="1">
    <source>
        <dbReference type="EMBL" id="KAG0424345.1"/>
    </source>
</evidence>
<protein>
    <submittedName>
        <fullName evidence="1">Uncharacterized protein</fullName>
    </submittedName>
</protein>
<gene>
    <name evidence="1" type="ORF">HPB47_028424</name>
</gene>
<keyword evidence="2" id="KW-1185">Reference proteome</keyword>
<accession>A0AC60PT74</accession>
<evidence type="ECO:0000313" key="2">
    <source>
        <dbReference type="Proteomes" id="UP000805193"/>
    </source>
</evidence>
<dbReference type="Proteomes" id="UP000805193">
    <property type="component" value="Unassembled WGS sequence"/>
</dbReference>
<proteinExistence type="predicted"/>
<dbReference type="EMBL" id="JABSTQ010009983">
    <property type="protein sequence ID" value="KAG0424345.1"/>
    <property type="molecule type" value="Genomic_DNA"/>
</dbReference>
<reference evidence="1 2" key="1">
    <citation type="journal article" date="2020" name="Cell">
        <title>Large-Scale Comparative Analyses of Tick Genomes Elucidate Their Genetic Diversity and Vector Capacities.</title>
        <authorList>
            <consortium name="Tick Genome and Microbiome Consortium (TIGMIC)"/>
            <person name="Jia N."/>
            <person name="Wang J."/>
            <person name="Shi W."/>
            <person name="Du L."/>
            <person name="Sun Y."/>
            <person name="Zhan W."/>
            <person name="Jiang J.F."/>
            <person name="Wang Q."/>
            <person name="Zhang B."/>
            <person name="Ji P."/>
            <person name="Bell-Sakyi L."/>
            <person name="Cui X.M."/>
            <person name="Yuan T.T."/>
            <person name="Jiang B.G."/>
            <person name="Yang W.F."/>
            <person name="Lam T.T."/>
            <person name="Chang Q.C."/>
            <person name="Ding S.J."/>
            <person name="Wang X.J."/>
            <person name="Zhu J.G."/>
            <person name="Ruan X.D."/>
            <person name="Zhao L."/>
            <person name="Wei J.T."/>
            <person name="Ye R.Z."/>
            <person name="Que T.C."/>
            <person name="Du C.H."/>
            <person name="Zhou Y.H."/>
            <person name="Cheng J.X."/>
            <person name="Dai P.F."/>
            <person name="Guo W.B."/>
            <person name="Han X.H."/>
            <person name="Huang E.J."/>
            <person name="Li L.F."/>
            <person name="Wei W."/>
            <person name="Gao Y.C."/>
            <person name="Liu J.Z."/>
            <person name="Shao H.Z."/>
            <person name="Wang X."/>
            <person name="Wang C.C."/>
            <person name="Yang T.C."/>
            <person name="Huo Q.B."/>
            <person name="Li W."/>
            <person name="Chen H.Y."/>
            <person name="Chen S.E."/>
            <person name="Zhou L.G."/>
            <person name="Ni X.B."/>
            <person name="Tian J.H."/>
            <person name="Sheng Y."/>
            <person name="Liu T."/>
            <person name="Pan Y.S."/>
            <person name="Xia L.Y."/>
            <person name="Li J."/>
            <person name="Zhao F."/>
            <person name="Cao W.C."/>
        </authorList>
    </citation>
    <scope>NUCLEOTIDE SEQUENCE [LARGE SCALE GENOMIC DNA]</scope>
    <source>
        <strain evidence="1">Iper-2018</strain>
    </source>
</reference>
<sequence>MAALPEALQRLNTPSPVINIAIYANDVALWATGPTSSYSNITELMTIATPPFLPQCPLWELHGCTSTWNFNYMVPKIHEAKLLIHQAITQNHPDPQVADGRPPPRRLRTTPASHRLCLYCICHPSN</sequence>
<name>A0AC60PT74_IXOPE</name>
<comment type="caution">
    <text evidence="1">The sequence shown here is derived from an EMBL/GenBank/DDBJ whole genome shotgun (WGS) entry which is preliminary data.</text>
</comment>
<organism evidence="1 2">
    <name type="scientific">Ixodes persulcatus</name>
    <name type="common">Taiga tick</name>
    <dbReference type="NCBI Taxonomy" id="34615"/>
    <lineage>
        <taxon>Eukaryota</taxon>
        <taxon>Metazoa</taxon>
        <taxon>Ecdysozoa</taxon>
        <taxon>Arthropoda</taxon>
        <taxon>Chelicerata</taxon>
        <taxon>Arachnida</taxon>
        <taxon>Acari</taxon>
        <taxon>Parasitiformes</taxon>
        <taxon>Ixodida</taxon>
        <taxon>Ixodoidea</taxon>
        <taxon>Ixodidae</taxon>
        <taxon>Ixodinae</taxon>
        <taxon>Ixodes</taxon>
    </lineage>
</organism>